<evidence type="ECO:0000313" key="1">
    <source>
        <dbReference type="EMBL" id="GHO44533.1"/>
    </source>
</evidence>
<dbReference type="EMBL" id="BNJF01000001">
    <property type="protein sequence ID" value="GHO44533.1"/>
    <property type="molecule type" value="Genomic_DNA"/>
</dbReference>
<dbReference type="Proteomes" id="UP000612362">
    <property type="component" value="Unassembled WGS sequence"/>
</dbReference>
<dbReference type="AlphaFoldDB" id="A0A8J3MSE4"/>
<name>A0A8J3MSE4_9CHLR</name>
<gene>
    <name evidence="1" type="ORF">KSX_26960</name>
</gene>
<comment type="caution">
    <text evidence="1">The sequence shown here is derived from an EMBL/GenBank/DDBJ whole genome shotgun (WGS) entry which is preliminary data.</text>
</comment>
<protein>
    <submittedName>
        <fullName evidence="1">Uncharacterized protein</fullName>
    </submittedName>
</protein>
<evidence type="ECO:0000313" key="2">
    <source>
        <dbReference type="Proteomes" id="UP000612362"/>
    </source>
</evidence>
<accession>A0A8J3MSE4</accession>
<proteinExistence type="predicted"/>
<dbReference type="RefSeq" id="WP_220193918.1">
    <property type="nucleotide sequence ID" value="NZ_BNJF01000001.1"/>
</dbReference>
<reference evidence="1" key="1">
    <citation type="submission" date="2020-10" db="EMBL/GenBank/DDBJ databases">
        <title>Taxonomic study of unclassified bacteria belonging to the class Ktedonobacteria.</title>
        <authorList>
            <person name="Yabe S."/>
            <person name="Wang C.M."/>
            <person name="Zheng Y."/>
            <person name="Sakai Y."/>
            <person name="Cavaletti L."/>
            <person name="Monciardini P."/>
            <person name="Donadio S."/>
        </authorList>
    </citation>
    <scope>NUCLEOTIDE SEQUENCE</scope>
    <source>
        <strain evidence="1">SOSP1-1</strain>
    </source>
</reference>
<sequence length="88" mass="10009">MGKYIQPSVYGQLYAFAKERYEDAELFTTAEDVTELVLDLLGRAHNLESIEVYLMAERKRYKQEDDQGAIAEIDAFLDKMIDLVTGAA</sequence>
<organism evidence="1 2">
    <name type="scientific">Ktedonospora formicarum</name>
    <dbReference type="NCBI Taxonomy" id="2778364"/>
    <lineage>
        <taxon>Bacteria</taxon>
        <taxon>Bacillati</taxon>
        <taxon>Chloroflexota</taxon>
        <taxon>Ktedonobacteria</taxon>
        <taxon>Ktedonobacterales</taxon>
        <taxon>Ktedonobacteraceae</taxon>
        <taxon>Ktedonospora</taxon>
    </lineage>
</organism>
<keyword evidence="2" id="KW-1185">Reference proteome</keyword>